<dbReference type="InterPro" id="IPR024983">
    <property type="entry name" value="CHAT_dom"/>
</dbReference>
<dbReference type="SUPFAM" id="SSF81901">
    <property type="entry name" value="HCP-like"/>
    <property type="match status" value="1"/>
</dbReference>
<dbReference type="InterPro" id="IPR011990">
    <property type="entry name" value="TPR-like_helical_dom_sf"/>
</dbReference>
<gene>
    <name evidence="2" type="ORF">EV356DRAFT_571510</name>
</gene>
<evidence type="ECO:0000313" key="2">
    <source>
        <dbReference type="EMBL" id="KAF2228924.1"/>
    </source>
</evidence>
<evidence type="ECO:0000259" key="1">
    <source>
        <dbReference type="Pfam" id="PF12770"/>
    </source>
</evidence>
<name>A0A6A6GT19_VIRVR</name>
<dbReference type="Pfam" id="PF12770">
    <property type="entry name" value="CHAT"/>
    <property type="match status" value="1"/>
</dbReference>
<evidence type="ECO:0000313" key="3">
    <source>
        <dbReference type="Proteomes" id="UP000800092"/>
    </source>
</evidence>
<sequence length="836" mass="93639">MTRRNSTTVTNTSDVGKWLAQPGSGLSQIDLRVSSENFLTSTDRARDALAQTPERTPLYAQRLNTLAVELKRQYGADGSMASLQEAFERLEAALKITPPQGDALYPRLLHNLSEAFRAKYLTDCEPRDLGNAIALSQKAADRYPKGSMERIQSLNSLAANLREKHNMTMSENDWQDAKNATNQVLEECGECRPEFVDYFMNLALVQGDRIRNAIRSEKHDPETFEILKNTIDLRQDIDKHSRGRAEKARNWNGLAELYLFRFKEKGEAQDLEKSLKNVQLSVDATADDDPARVRRLRTRGDCHREHYKWTNSREELQRAFHYYEMSLNQNRGDPLDRIVSGKKAAASAIGLENWSDAALCLEKCLGLLPRVITRSNAVNKRAALQKLSMLGSVTATVFLKAGRSALESLQALEHYRSIISGLSANSRSDVTTLEKHSSLTEDEIYKLTERGPIVTFNINDFGSHAFVVTNIPSHMVKALPLPGISQADLLSYHSSMPNDTLNPRRVNNVPGPRKVKILFEEEERLESKSPEASQAEALNCLWRLCVKPVLSELGLLRTNGSGDRLSEVWWVGGGLMALLPIHAAGDCELDSLENTMQHVVSSYATSLKILYFSRQMPWRPLGPDSCKPLVVAMPQTTGESDLDTDREIAEIEKHISPSKVDRLENPSLEEVLKQLSTHPVVHFACHGSCNAQYPDESYLIVGKEKKELLTIRDLQSIDQQLSQLAYLSACSTAENATGHFTLGDMIYLRGLHLLDEGIRLVDSFQIAGYRNVIGTLWEAEDSAAVAVAGKFYETLIKAYKRDEPSAVSRALHEAVMFRRSTNRGKFDWMPFIHAGP</sequence>
<dbReference type="Proteomes" id="UP000800092">
    <property type="component" value="Unassembled WGS sequence"/>
</dbReference>
<dbReference type="AlphaFoldDB" id="A0A6A6GT19"/>
<reference evidence="2" key="1">
    <citation type="journal article" date="2020" name="Stud. Mycol.">
        <title>101 Dothideomycetes genomes: a test case for predicting lifestyles and emergence of pathogens.</title>
        <authorList>
            <person name="Haridas S."/>
            <person name="Albert R."/>
            <person name="Binder M."/>
            <person name="Bloem J."/>
            <person name="Labutti K."/>
            <person name="Salamov A."/>
            <person name="Andreopoulos B."/>
            <person name="Baker S."/>
            <person name="Barry K."/>
            <person name="Bills G."/>
            <person name="Bluhm B."/>
            <person name="Cannon C."/>
            <person name="Castanera R."/>
            <person name="Culley D."/>
            <person name="Daum C."/>
            <person name="Ezra D."/>
            <person name="Gonzalez J."/>
            <person name="Henrissat B."/>
            <person name="Kuo A."/>
            <person name="Liang C."/>
            <person name="Lipzen A."/>
            <person name="Lutzoni F."/>
            <person name="Magnuson J."/>
            <person name="Mondo S."/>
            <person name="Nolan M."/>
            <person name="Ohm R."/>
            <person name="Pangilinan J."/>
            <person name="Park H.-J."/>
            <person name="Ramirez L."/>
            <person name="Alfaro M."/>
            <person name="Sun H."/>
            <person name="Tritt A."/>
            <person name="Yoshinaga Y."/>
            <person name="Zwiers L.-H."/>
            <person name="Turgeon B."/>
            <person name="Goodwin S."/>
            <person name="Spatafora J."/>
            <person name="Crous P."/>
            <person name="Grigoriev I."/>
        </authorList>
    </citation>
    <scope>NUCLEOTIDE SEQUENCE</scope>
    <source>
        <strain evidence="2">Tuck. ex Michener</strain>
    </source>
</reference>
<dbReference type="EMBL" id="ML991883">
    <property type="protein sequence ID" value="KAF2228924.1"/>
    <property type="molecule type" value="Genomic_DNA"/>
</dbReference>
<dbReference type="OrthoDB" id="9991317at2759"/>
<organism evidence="2 3">
    <name type="scientific">Viridothelium virens</name>
    <name type="common">Speckled blister lichen</name>
    <name type="synonym">Trypethelium virens</name>
    <dbReference type="NCBI Taxonomy" id="1048519"/>
    <lineage>
        <taxon>Eukaryota</taxon>
        <taxon>Fungi</taxon>
        <taxon>Dikarya</taxon>
        <taxon>Ascomycota</taxon>
        <taxon>Pezizomycotina</taxon>
        <taxon>Dothideomycetes</taxon>
        <taxon>Dothideomycetes incertae sedis</taxon>
        <taxon>Trypetheliales</taxon>
        <taxon>Trypetheliaceae</taxon>
        <taxon>Viridothelium</taxon>
    </lineage>
</organism>
<dbReference type="Gene3D" id="1.25.40.10">
    <property type="entry name" value="Tetratricopeptide repeat domain"/>
    <property type="match status" value="1"/>
</dbReference>
<proteinExistence type="predicted"/>
<keyword evidence="3" id="KW-1185">Reference proteome</keyword>
<feature type="domain" description="CHAT" evidence="1">
    <location>
        <begin position="537"/>
        <end position="835"/>
    </location>
</feature>
<accession>A0A6A6GT19</accession>
<protein>
    <recommendedName>
        <fullName evidence="1">CHAT domain-containing protein</fullName>
    </recommendedName>
</protein>